<dbReference type="AlphaFoldDB" id="A0A1M6SEX4"/>
<gene>
    <name evidence="1" type="ORF">SAMN02745243_02928</name>
</gene>
<dbReference type="Proteomes" id="UP000184301">
    <property type="component" value="Unassembled WGS sequence"/>
</dbReference>
<sequence length="57" mass="6802">MFKAIYQCDKCKGRLFDLLVESGEIEIKCGKCKRIVTITVEELFEMIERYRKEDNHT</sequence>
<dbReference type="OrthoDB" id="2066462at2"/>
<evidence type="ECO:0000313" key="1">
    <source>
        <dbReference type="EMBL" id="SHK43260.1"/>
    </source>
</evidence>
<evidence type="ECO:0008006" key="3">
    <source>
        <dbReference type="Google" id="ProtNLM"/>
    </source>
</evidence>
<reference evidence="1 2" key="1">
    <citation type="submission" date="2016-11" db="EMBL/GenBank/DDBJ databases">
        <authorList>
            <person name="Jaros S."/>
            <person name="Januszkiewicz K."/>
            <person name="Wedrychowicz H."/>
        </authorList>
    </citation>
    <scope>NUCLEOTIDE SEQUENCE [LARGE SCALE GENOMIC DNA]</scope>
    <source>
        <strain evidence="1 2">DSM 15480</strain>
    </source>
</reference>
<organism evidence="1 2">
    <name type="scientific">Hespellia stercorisuis DSM 15480</name>
    <dbReference type="NCBI Taxonomy" id="1121950"/>
    <lineage>
        <taxon>Bacteria</taxon>
        <taxon>Bacillati</taxon>
        <taxon>Bacillota</taxon>
        <taxon>Clostridia</taxon>
        <taxon>Lachnospirales</taxon>
        <taxon>Lachnospiraceae</taxon>
        <taxon>Hespellia</taxon>
    </lineage>
</organism>
<dbReference type="EMBL" id="FQZY01000049">
    <property type="protein sequence ID" value="SHK43260.1"/>
    <property type="molecule type" value="Genomic_DNA"/>
</dbReference>
<proteinExistence type="predicted"/>
<dbReference type="STRING" id="1121950.SAMN02745243_02928"/>
<keyword evidence="2" id="KW-1185">Reference proteome</keyword>
<dbReference type="RefSeq" id="WP_159434655.1">
    <property type="nucleotide sequence ID" value="NZ_FQZY01000049.1"/>
</dbReference>
<name>A0A1M6SEX4_9FIRM</name>
<accession>A0A1M6SEX4</accession>
<protein>
    <recommendedName>
        <fullName evidence="3">Mu-like prophage protein Com</fullName>
    </recommendedName>
</protein>
<evidence type="ECO:0000313" key="2">
    <source>
        <dbReference type="Proteomes" id="UP000184301"/>
    </source>
</evidence>